<dbReference type="Gene3D" id="3.90.550.10">
    <property type="entry name" value="Spore Coat Polysaccharide Biosynthesis Protein SpsA, Chain A"/>
    <property type="match status" value="1"/>
</dbReference>
<dbReference type="EMBL" id="JRLV01000006">
    <property type="protein sequence ID" value="KGO82055.1"/>
    <property type="molecule type" value="Genomic_DNA"/>
</dbReference>
<feature type="domain" description="Glycosyltransferase 2-like" evidence="1">
    <location>
        <begin position="7"/>
        <end position="153"/>
    </location>
</feature>
<name>A0A0A2M137_9FLAO</name>
<dbReference type="AlphaFoldDB" id="A0A0A2M137"/>
<dbReference type="InterPro" id="IPR001173">
    <property type="entry name" value="Glyco_trans_2-like"/>
</dbReference>
<proteinExistence type="predicted"/>
<keyword evidence="3" id="KW-1185">Reference proteome</keyword>
<dbReference type="RefSeq" id="WP_035132627.1">
    <property type="nucleotide sequence ID" value="NZ_JRLV01000006.1"/>
</dbReference>
<evidence type="ECO:0000313" key="2">
    <source>
        <dbReference type="EMBL" id="KGO82055.1"/>
    </source>
</evidence>
<evidence type="ECO:0000313" key="3">
    <source>
        <dbReference type="Proteomes" id="UP000030129"/>
    </source>
</evidence>
<evidence type="ECO:0000259" key="1">
    <source>
        <dbReference type="Pfam" id="PF00535"/>
    </source>
</evidence>
<comment type="caution">
    <text evidence="2">The sequence shown here is derived from an EMBL/GenBank/DDBJ whole genome shotgun (WGS) entry which is preliminary data.</text>
</comment>
<dbReference type="PANTHER" id="PTHR10859">
    <property type="entry name" value="GLYCOSYL TRANSFERASE"/>
    <property type="match status" value="1"/>
</dbReference>
<dbReference type="PANTHER" id="PTHR10859:SF91">
    <property type="entry name" value="DOLICHYL-PHOSPHATE BETA-GLUCOSYLTRANSFERASE"/>
    <property type="match status" value="1"/>
</dbReference>
<organism evidence="2 3">
    <name type="scientific">Flavobacterium beibuense F44-8</name>
    <dbReference type="NCBI Taxonomy" id="1406840"/>
    <lineage>
        <taxon>Bacteria</taxon>
        <taxon>Pseudomonadati</taxon>
        <taxon>Bacteroidota</taxon>
        <taxon>Flavobacteriia</taxon>
        <taxon>Flavobacteriales</taxon>
        <taxon>Flavobacteriaceae</taxon>
        <taxon>Flavobacterium</taxon>
    </lineage>
</organism>
<dbReference type="STRING" id="1406840.Q763_07285"/>
<dbReference type="InterPro" id="IPR029044">
    <property type="entry name" value="Nucleotide-diphossugar_trans"/>
</dbReference>
<dbReference type="SUPFAM" id="SSF53448">
    <property type="entry name" value="Nucleotide-diphospho-sugar transferases"/>
    <property type="match status" value="1"/>
</dbReference>
<dbReference type="Proteomes" id="UP000030129">
    <property type="component" value="Unassembled WGS sequence"/>
</dbReference>
<gene>
    <name evidence="2" type="ORF">Q763_07285</name>
</gene>
<accession>A0A0A2M137</accession>
<sequence>MSKKLLLIIPFYNEASRIDLTTYNHAFQQYTDCDFLLVNDGSSDNTASVIKDLSDKHPNAAALDLKINKGKAEAIRQAVLHSKNKNYTHIGYLDADLATPFDEFFRIWDFAQKNSLYSFVMGSRVKKLGSDITRYSYRHYSGRIFATIASKLILKAPVYDTQCGAKIINYDLAITLFEKPFITKWVFDLELLLRYKAIEKHYLHKIFEYGLSIWIEKGDSKITFKDLLGFPYQLVKIYFAYGR</sequence>
<reference evidence="2 3" key="1">
    <citation type="submission" date="2013-09" db="EMBL/GenBank/DDBJ databases">
        <authorList>
            <person name="Zeng Z."/>
            <person name="Chen C."/>
        </authorList>
    </citation>
    <scope>NUCLEOTIDE SEQUENCE [LARGE SCALE GENOMIC DNA]</scope>
    <source>
        <strain evidence="2 3">F44-8</strain>
    </source>
</reference>
<dbReference type="Pfam" id="PF00535">
    <property type="entry name" value="Glycos_transf_2"/>
    <property type="match status" value="1"/>
</dbReference>
<dbReference type="GO" id="GO:0006487">
    <property type="term" value="P:protein N-linked glycosylation"/>
    <property type="evidence" value="ECO:0007669"/>
    <property type="project" value="TreeGrafter"/>
</dbReference>
<dbReference type="eggNOG" id="COG1215">
    <property type="taxonomic scope" value="Bacteria"/>
</dbReference>
<protein>
    <recommendedName>
        <fullName evidence="1">Glycosyltransferase 2-like domain-containing protein</fullName>
    </recommendedName>
</protein>